<proteinExistence type="predicted"/>
<sequence length="188" mass="20053">MVERFTESALLSAIHLFFRILKPEGNMKALSASLALLICGFADVAYGASWTTTGRSEYWVDEYGYSYTNQCAPPYSGTGQPPCPTDAARGWVQNSDAALGNIYQQIGSCNTRQNGECGGFAYAIGGVASQGQVAGSCSVVGAFAVNVDYRRYMYYLGSCSPSLPPDPATCPNDAVEGASYQAIELQCR</sequence>
<dbReference type="Proteomes" id="UP001595886">
    <property type="component" value="Unassembled WGS sequence"/>
</dbReference>
<keyword evidence="2" id="KW-1185">Reference proteome</keyword>
<reference evidence="2" key="1">
    <citation type="journal article" date="2019" name="Int. J. Syst. Evol. Microbiol.">
        <title>The Global Catalogue of Microorganisms (GCM) 10K type strain sequencing project: providing services to taxonomists for standard genome sequencing and annotation.</title>
        <authorList>
            <consortium name="The Broad Institute Genomics Platform"/>
            <consortium name="The Broad Institute Genome Sequencing Center for Infectious Disease"/>
            <person name="Wu L."/>
            <person name="Ma J."/>
        </authorList>
    </citation>
    <scope>NUCLEOTIDE SEQUENCE [LARGE SCALE GENOMIC DNA]</scope>
    <source>
        <strain evidence="2">CCUG 30340</strain>
    </source>
</reference>
<evidence type="ECO:0000313" key="1">
    <source>
        <dbReference type="EMBL" id="MFC4822465.1"/>
    </source>
</evidence>
<gene>
    <name evidence="1" type="ORF">ACFO6Q_19255</name>
</gene>
<dbReference type="EMBL" id="JBHSHD010000017">
    <property type="protein sequence ID" value="MFC4822465.1"/>
    <property type="molecule type" value="Genomic_DNA"/>
</dbReference>
<comment type="caution">
    <text evidence="1">The sequence shown here is derived from an EMBL/GenBank/DDBJ whole genome shotgun (WGS) entry which is preliminary data.</text>
</comment>
<name>A0ABV9QZG5_9GAMM</name>
<organism evidence="1 2">
    <name type="scientific">Dokdonella ginsengisoli</name>
    <dbReference type="NCBI Taxonomy" id="363846"/>
    <lineage>
        <taxon>Bacteria</taxon>
        <taxon>Pseudomonadati</taxon>
        <taxon>Pseudomonadota</taxon>
        <taxon>Gammaproteobacteria</taxon>
        <taxon>Lysobacterales</taxon>
        <taxon>Rhodanobacteraceae</taxon>
        <taxon>Dokdonella</taxon>
    </lineage>
</organism>
<protein>
    <submittedName>
        <fullName evidence="1">Uncharacterized protein</fullName>
    </submittedName>
</protein>
<dbReference type="RefSeq" id="WP_380022776.1">
    <property type="nucleotide sequence ID" value="NZ_JBHSHD010000017.1"/>
</dbReference>
<evidence type="ECO:0000313" key="2">
    <source>
        <dbReference type="Proteomes" id="UP001595886"/>
    </source>
</evidence>
<accession>A0ABV9QZG5</accession>